<organism evidence="2 3">
    <name type="scientific">Bradyrhizobium iriomotense</name>
    <dbReference type="NCBI Taxonomy" id="441950"/>
    <lineage>
        <taxon>Bacteria</taxon>
        <taxon>Pseudomonadati</taxon>
        <taxon>Pseudomonadota</taxon>
        <taxon>Alphaproteobacteria</taxon>
        <taxon>Hyphomicrobiales</taxon>
        <taxon>Nitrobacteraceae</taxon>
        <taxon>Bradyrhizobium</taxon>
    </lineage>
</organism>
<evidence type="ECO:0000259" key="1">
    <source>
        <dbReference type="PROSITE" id="PS50125"/>
    </source>
</evidence>
<dbReference type="CDD" id="cd07302">
    <property type="entry name" value="CHD"/>
    <property type="match status" value="1"/>
</dbReference>
<dbReference type="SUPFAM" id="SSF55073">
    <property type="entry name" value="Nucleotide cyclase"/>
    <property type="match status" value="1"/>
</dbReference>
<dbReference type="Proteomes" id="UP001156905">
    <property type="component" value="Unassembled WGS sequence"/>
</dbReference>
<dbReference type="InterPro" id="IPR050697">
    <property type="entry name" value="Adenylyl/Guanylyl_Cyclase_3/4"/>
</dbReference>
<dbReference type="InterPro" id="IPR029787">
    <property type="entry name" value="Nucleotide_cyclase"/>
</dbReference>
<sequence>MELTPRLALINWLTVQGLTGLPEIEMLRGFCERCRAEGIELSRGLVVIDTLHPMYEGRAFRWSDVPSNERDVIEYGSTAEGDPAKNWRRSVFYHLLEHGEDEMLIDLADVTSLDFSQIGELAEKGHRHFLAFVHRFGETGALGQMDCLYSYWTTRRPEGFAESELSALRDLVPVLGLTIKSAQQVDIVRTLGRVYLGRDASEQVLRGRISRGVTERINAVLWYSDLRGSTGISESIGPDEIIPFLNDYAQAVIDAIHDAGGDVLKLIGDGVLAMFTGEDMAAARRAALRAEHLFRKNIVVLNAKRAADGRPTTSAYIGLHVGEVFYGNIGSEDRLDFTVVGPTVNEVSRIASMSRSVDRELLASAEFYAGLDAAGRRYLVSTGRYALRGIGRAQDLYTLDPDIDTNEPVTGSYERYLAG</sequence>
<keyword evidence="3" id="KW-1185">Reference proteome</keyword>
<feature type="domain" description="Guanylate cyclase" evidence="1">
    <location>
        <begin position="220"/>
        <end position="351"/>
    </location>
</feature>
<evidence type="ECO:0000313" key="3">
    <source>
        <dbReference type="Proteomes" id="UP001156905"/>
    </source>
</evidence>
<dbReference type="Pfam" id="PF00211">
    <property type="entry name" value="Guanylate_cyc"/>
    <property type="match status" value="1"/>
</dbReference>
<dbReference type="Gene3D" id="3.30.70.1230">
    <property type="entry name" value="Nucleotide cyclase"/>
    <property type="match status" value="1"/>
</dbReference>
<evidence type="ECO:0000313" key="2">
    <source>
        <dbReference type="EMBL" id="GLR84849.1"/>
    </source>
</evidence>
<comment type="caution">
    <text evidence="2">The sequence shown here is derived from an EMBL/GenBank/DDBJ whole genome shotgun (WGS) entry which is preliminary data.</text>
</comment>
<protein>
    <submittedName>
        <fullName evidence="2">Adenylate cyclase</fullName>
    </submittedName>
</protein>
<dbReference type="InterPro" id="IPR001054">
    <property type="entry name" value="A/G_cyclase"/>
</dbReference>
<dbReference type="SMART" id="SM00044">
    <property type="entry name" value="CYCc"/>
    <property type="match status" value="1"/>
</dbReference>
<dbReference type="PANTHER" id="PTHR43081">
    <property type="entry name" value="ADENYLATE CYCLASE, TERMINAL-DIFFERENTIATION SPECIFIC-RELATED"/>
    <property type="match status" value="1"/>
</dbReference>
<dbReference type="RefSeq" id="WP_284263074.1">
    <property type="nucleotide sequence ID" value="NZ_BSOW01000004.1"/>
</dbReference>
<gene>
    <name evidence="2" type="ORF">GCM10007857_15590</name>
</gene>
<name>A0ABQ6ARI4_9BRAD</name>
<reference evidence="3" key="1">
    <citation type="journal article" date="2019" name="Int. J. Syst. Evol. Microbiol.">
        <title>The Global Catalogue of Microorganisms (GCM) 10K type strain sequencing project: providing services to taxonomists for standard genome sequencing and annotation.</title>
        <authorList>
            <consortium name="The Broad Institute Genomics Platform"/>
            <consortium name="The Broad Institute Genome Sequencing Center for Infectious Disease"/>
            <person name="Wu L."/>
            <person name="Ma J."/>
        </authorList>
    </citation>
    <scope>NUCLEOTIDE SEQUENCE [LARGE SCALE GENOMIC DNA]</scope>
    <source>
        <strain evidence="3">NBRC 102520</strain>
    </source>
</reference>
<dbReference type="PANTHER" id="PTHR43081:SF11">
    <property type="entry name" value="BLR2264 PROTEIN"/>
    <property type="match status" value="1"/>
</dbReference>
<dbReference type="PROSITE" id="PS50125">
    <property type="entry name" value="GUANYLATE_CYCLASE_2"/>
    <property type="match status" value="1"/>
</dbReference>
<accession>A0ABQ6ARI4</accession>
<proteinExistence type="predicted"/>
<dbReference type="EMBL" id="BSOW01000004">
    <property type="protein sequence ID" value="GLR84849.1"/>
    <property type="molecule type" value="Genomic_DNA"/>
</dbReference>